<dbReference type="HAMAP" id="MF_00378">
    <property type="entry name" value="Exonuc_7_L"/>
    <property type="match status" value="1"/>
</dbReference>
<comment type="function">
    <text evidence="5">Bidirectionally degrades single-stranded DNA into large acid-insoluble oligonucleotides, which are then degraded further into small acid-soluble oligonucleotides.</text>
</comment>
<dbReference type="eggNOG" id="COG1570">
    <property type="taxonomic scope" value="Bacteria"/>
</dbReference>
<protein>
    <recommendedName>
        <fullName evidence="5">Exodeoxyribonuclease 7 large subunit</fullName>
        <ecNumber evidence="5">3.1.11.6</ecNumber>
    </recommendedName>
    <alternativeName>
        <fullName evidence="5">Exodeoxyribonuclease VII large subunit</fullName>
        <shortName evidence="5">Exonuclease VII large subunit</shortName>
    </alternativeName>
</protein>
<evidence type="ECO:0000313" key="10">
    <source>
        <dbReference type="Proteomes" id="UP000029579"/>
    </source>
</evidence>
<dbReference type="InterPro" id="IPR020579">
    <property type="entry name" value="Exonuc_VII_lsu_C"/>
</dbReference>
<dbReference type="Pfam" id="PF02601">
    <property type="entry name" value="Exonuc_VII_L"/>
    <property type="match status" value="1"/>
</dbReference>
<dbReference type="GO" id="GO:0009318">
    <property type="term" value="C:exodeoxyribonuclease VII complex"/>
    <property type="evidence" value="ECO:0007669"/>
    <property type="project" value="UniProtKB-UniRule"/>
</dbReference>
<organism evidence="9 10">
    <name type="scientific">Anaerococcus lactolyticus S7-1-13</name>
    <dbReference type="NCBI Taxonomy" id="1284686"/>
    <lineage>
        <taxon>Bacteria</taxon>
        <taxon>Bacillati</taxon>
        <taxon>Bacillota</taxon>
        <taxon>Tissierellia</taxon>
        <taxon>Tissierellales</taxon>
        <taxon>Peptoniphilaceae</taxon>
        <taxon>Anaerococcus</taxon>
    </lineage>
</organism>
<dbReference type="PANTHER" id="PTHR30008:SF0">
    <property type="entry name" value="EXODEOXYRIBONUCLEASE 7 LARGE SUBUNIT"/>
    <property type="match status" value="1"/>
</dbReference>
<evidence type="ECO:0000256" key="3">
    <source>
        <dbReference type="ARBA" id="ARBA00022801"/>
    </source>
</evidence>
<evidence type="ECO:0000256" key="2">
    <source>
        <dbReference type="ARBA" id="ARBA00022722"/>
    </source>
</evidence>
<feature type="domain" description="OB-fold nucleic acid binding" evidence="8">
    <location>
        <begin position="5"/>
        <end position="98"/>
    </location>
</feature>
<keyword evidence="3 5" id="KW-0378">Hydrolase</keyword>
<dbReference type="GO" id="GO:0005737">
    <property type="term" value="C:cytoplasm"/>
    <property type="evidence" value="ECO:0007669"/>
    <property type="project" value="UniProtKB-SubCell"/>
</dbReference>
<evidence type="ECO:0000256" key="6">
    <source>
        <dbReference type="RuleBase" id="RU004355"/>
    </source>
</evidence>
<dbReference type="GO" id="GO:0006308">
    <property type="term" value="P:DNA catabolic process"/>
    <property type="evidence" value="ECO:0007669"/>
    <property type="project" value="UniProtKB-UniRule"/>
</dbReference>
<gene>
    <name evidence="5" type="primary">xseA</name>
    <name evidence="9" type="ORF">HMPREF1630_05115</name>
</gene>
<evidence type="ECO:0000313" key="9">
    <source>
        <dbReference type="EMBL" id="KGF04174.1"/>
    </source>
</evidence>
<keyword evidence="4 5" id="KW-0269">Exonuclease</keyword>
<dbReference type="Proteomes" id="UP000029579">
    <property type="component" value="Unassembled WGS sequence"/>
</dbReference>
<sequence length="394" mass="44756">MRKPLSVKQFNEYIKSNIKHDPIFQRINLIGELCNIRINNYHLYFSLKEGNDLIDAVIYYYEDKEISFDFSPGKEVIIKGNLSFNNYSSKLVIIVNEVEDVGISKEFLEFLKMKEEFKSKGYFEKENKKPIPKLVKKIGLITSKDGAAIMDFLAMINSKANDIHIYLDPVKVQGDDAEVLIANAIRTLDNLSLDVIVITRGGGSNEDLSSFNKRKIIEAVFAAKTPIISAIGHNIDTTLIDYTSDLSLQTPTEVGSYLISDYVDYEKKIINKFDKAESLIKNTIVMTELKLKVLDAKIKKSSPAKLTEDKINALSSLNQEINKAIKNVFSYNENKFKNLAIKLDYVEKLIDVRKQHFEIKFDGKNVYSAHSLTEGDQIELIFVDGKLKARIING</sequence>
<dbReference type="RefSeq" id="WP_037327611.1">
    <property type="nucleotide sequence ID" value="NZ_JRMW01000033.1"/>
</dbReference>
<evidence type="ECO:0000256" key="1">
    <source>
        <dbReference type="ARBA" id="ARBA00022490"/>
    </source>
</evidence>
<dbReference type="InterPro" id="IPR003753">
    <property type="entry name" value="Exonuc_VII_L"/>
</dbReference>
<keyword evidence="1 5" id="KW-0963">Cytoplasm</keyword>
<accession>A0A095Z6R3</accession>
<dbReference type="EMBL" id="JRMW01000033">
    <property type="protein sequence ID" value="KGF04174.1"/>
    <property type="molecule type" value="Genomic_DNA"/>
</dbReference>
<reference evidence="9 10" key="1">
    <citation type="submission" date="2014-07" db="EMBL/GenBank/DDBJ databases">
        <authorList>
            <person name="McCorrison J."/>
            <person name="Sanka R."/>
            <person name="Torralba M."/>
            <person name="Gillis M."/>
            <person name="Haft D.H."/>
            <person name="Methe B."/>
            <person name="Sutton G."/>
            <person name="Nelson K.E."/>
        </authorList>
    </citation>
    <scope>NUCLEOTIDE SEQUENCE [LARGE SCALE GENOMIC DNA]</scope>
    <source>
        <strain evidence="9 10">S7-1-13</strain>
    </source>
</reference>
<dbReference type="OrthoDB" id="9802795at2"/>
<dbReference type="Pfam" id="PF13742">
    <property type="entry name" value="tRNA_anti_2"/>
    <property type="match status" value="1"/>
</dbReference>
<dbReference type="EC" id="3.1.11.6" evidence="5"/>
<dbReference type="NCBIfam" id="TIGR00237">
    <property type="entry name" value="xseA"/>
    <property type="match status" value="1"/>
</dbReference>
<feature type="domain" description="Exonuclease VII large subunit C-terminal" evidence="7">
    <location>
        <begin position="122"/>
        <end position="347"/>
    </location>
</feature>
<evidence type="ECO:0000256" key="4">
    <source>
        <dbReference type="ARBA" id="ARBA00022839"/>
    </source>
</evidence>
<comment type="caution">
    <text evidence="9">The sequence shown here is derived from an EMBL/GenBank/DDBJ whole genome shotgun (WGS) entry which is preliminary data.</text>
</comment>
<evidence type="ECO:0000259" key="8">
    <source>
        <dbReference type="Pfam" id="PF13742"/>
    </source>
</evidence>
<evidence type="ECO:0000256" key="5">
    <source>
        <dbReference type="HAMAP-Rule" id="MF_00378"/>
    </source>
</evidence>
<evidence type="ECO:0000259" key="7">
    <source>
        <dbReference type="Pfam" id="PF02601"/>
    </source>
</evidence>
<keyword evidence="2 5" id="KW-0540">Nuclease</keyword>
<comment type="subunit">
    <text evidence="5">Heterooligomer composed of large and small subunits.</text>
</comment>
<dbReference type="PANTHER" id="PTHR30008">
    <property type="entry name" value="EXODEOXYRIBONUCLEASE 7 LARGE SUBUNIT"/>
    <property type="match status" value="1"/>
</dbReference>
<comment type="subcellular location">
    <subcellularLocation>
        <location evidence="5 6">Cytoplasm</location>
    </subcellularLocation>
</comment>
<comment type="similarity">
    <text evidence="5 6">Belongs to the XseA family.</text>
</comment>
<name>A0A095Z6R3_9FIRM</name>
<dbReference type="GO" id="GO:0008855">
    <property type="term" value="F:exodeoxyribonuclease VII activity"/>
    <property type="evidence" value="ECO:0007669"/>
    <property type="project" value="UniProtKB-UniRule"/>
</dbReference>
<dbReference type="AlphaFoldDB" id="A0A095Z6R3"/>
<dbReference type="CDD" id="cd04489">
    <property type="entry name" value="ExoVII_LU_OBF"/>
    <property type="match status" value="1"/>
</dbReference>
<proteinExistence type="inferred from homology"/>
<dbReference type="InterPro" id="IPR025824">
    <property type="entry name" value="OB-fold_nuc-bd_dom"/>
</dbReference>
<dbReference type="GO" id="GO:0003676">
    <property type="term" value="F:nucleic acid binding"/>
    <property type="evidence" value="ECO:0007669"/>
    <property type="project" value="InterPro"/>
</dbReference>
<comment type="catalytic activity">
    <reaction evidence="5 6">
        <text>Exonucleolytic cleavage in either 5'- to 3'- or 3'- to 5'-direction to yield nucleoside 5'-phosphates.</text>
        <dbReference type="EC" id="3.1.11.6"/>
    </reaction>
</comment>